<feature type="domain" description="SusD-like N-terminal" evidence="7">
    <location>
        <begin position="87"/>
        <end position="191"/>
    </location>
</feature>
<evidence type="ECO:0000313" key="8">
    <source>
        <dbReference type="EMBL" id="RKO73688.1"/>
    </source>
</evidence>
<feature type="domain" description="RagB/SusD" evidence="6">
    <location>
        <begin position="351"/>
        <end position="499"/>
    </location>
</feature>
<evidence type="ECO:0000256" key="2">
    <source>
        <dbReference type="ARBA" id="ARBA00006275"/>
    </source>
</evidence>
<evidence type="ECO:0000256" key="5">
    <source>
        <dbReference type="ARBA" id="ARBA00023237"/>
    </source>
</evidence>
<dbReference type="RefSeq" id="WP_121121210.1">
    <property type="nucleotide sequence ID" value="NZ_RBWS01000001.1"/>
</dbReference>
<evidence type="ECO:0000259" key="7">
    <source>
        <dbReference type="Pfam" id="PF14322"/>
    </source>
</evidence>
<comment type="caution">
    <text evidence="8">The sequence shown here is derived from an EMBL/GenBank/DDBJ whole genome shotgun (WGS) entry which is preliminary data.</text>
</comment>
<accession>A0A420W4Z9</accession>
<comment type="similarity">
    <text evidence="2">Belongs to the SusD family.</text>
</comment>
<dbReference type="PROSITE" id="PS51257">
    <property type="entry name" value="PROKAR_LIPOPROTEIN"/>
    <property type="match status" value="1"/>
</dbReference>
<evidence type="ECO:0000259" key="6">
    <source>
        <dbReference type="Pfam" id="PF07980"/>
    </source>
</evidence>
<keyword evidence="9" id="KW-1185">Reference proteome</keyword>
<comment type="subcellular location">
    <subcellularLocation>
        <location evidence="1">Cell outer membrane</location>
    </subcellularLocation>
</comment>
<keyword evidence="5" id="KW-0998">Cell outer membrane</keyword>
<dbReference type="InterPro" id="IPR033985">
    <property type="entry name" value="SusD-like_N"/>
</dbReference>
<evidence type="ECO:0000256" key="3">
    <source>
        <dbReference type="ARBA" id="ARBA00022729"/>
    </source>
</evidence>
<dbReference type="Proteomes" id="UP000282423">
    <property type="component" value="Unassembled WGS sequence"/>
</dbReference>
<dbReference type="Pfam" id="PF07980">
    <property type="entry name" value="SusD_RagB"/>
    <property type="match status" value="1"/>
</dbReference>
<dbReference type="InterPro" id="IPR011990">
    <property type="entry name" value="TPR-like_helical_dom_sf"/>
</dbReference>
<dbReference type="InterPro" id="IPR012944">
    <property type="entry name" value="SusD_RagB_dom"/>
</dbReference>
<dbReference type="Pfam" id="PF14322">
    <property type="entry name" value="SusD-like_3"/>
    <property type="match status" value="1"/>
</dbReference>
<dbReference type="SUPFAM" id="SSF48452">
    <property type="entry name" value="TPR-like"/>
    <property type="match status" value="1"/>
</dbReference>
<evidence type="ECO:0000256" key="4">
    <source>
        <dbReference type="ARBA" id="ARBA00023136"/>
    </source>
</evidence>
<evidence type="ECO:0000313" key="9">
    <source>
        <dbReference type="Proteomes" id="UP000282423"/>
    </source>
</evidence>
<protein>
    <submittedName>
        <fullName evidence="8">RagB/SusD family nutrient uptake outer membrane protein</fullName>
    </submittedName>
</protein>
<evidence type="ECO:0000256" key="1">
    <source>
        <dbReference type="ARBA" id="ARBA00004442"/>
    </source>
</evidence>
<dbReference type="EMBL" id="RBWS01000001">
    <property type="protein sequence ID" value="RKO73688.1"/>
    <property type="molecule type" value="Genomic_DNA"/>
</dbReference>
<dbReference type="GO" id="GO:0009279">
    <property type="term" value="C:cell outer membrane"/>
    <property type="evidence" value="ECO:0007669"/>
    <property type="project" value="UniProtKB-SubCell"/>
</dbReference>
<keyword evidence="4" id="KW-0472">Membrane</keyword>
<organism evidence="8 9">
    <name type="scientific">Sphingobacterium puteale</name>
    <dbReference type="NCBI Taxonomy" id="2420510"/>
    <lineage>
        <taxon>Bacteria</taxon>
        <taxon>Pseudomonadati</taxon>
        <taxon>Bacteroidota</taxon>
        <taxon>Sphingobacteriia</taxon>
        <taxon>Sphingobacteriales</taxon>
        <taxon>Sphingobacteriaceae</taxon>
        <taxon>Sphingobacterium</taxon>
    </lineage>
</organism>
<dbReference type="OrthoDB" id="5694214at2"/>
<keyword evidence="3" id="KW-0732">Signal</keyword>
<name>A0A420W4Z9_9SPHI</name>
<proteinExistence type="inferred from homology"/>
<dbReference type="Gene3D" id="1.25.40.390">
    <property type="match status" value="1"/>
</dbReference>
<reference evidence="8 9" key="1">
    <citation type="submission" date="2018-10" db="EMBL/GenBank/DDBJ databases">
        <title>Sphingobacterium sp. M05W1-28.</title>
        <authorList>
            <person name="Cai H."/>
        </authorList>
    </citation>
    <scope>NUCLEOTIDE SEQUENCE [LARGE SCALE GENOMIC DNA]</scope>
    <source>
        <strain evidence="8 9">M05W1-28</strain>
    </source>
</reference>
<sequence>MRKYFKKSRYIALIISLGLISCEKFLDTDSPSNFTQETIYANVSDATKGVSSIYALFNQDAFTSRLSNAFIPNTDIEVGGVGAAPENSRRDIWSMEATDGNGDIRTVWNNAYNAINRANLAIEGIEQSPIAHHADMKQLLGEAKALRALWYYWLVNYWGDVPFKLKPTQGGDNLYLSRTGRDTILSTLIQDLIGIESSMKPASQLSYGVESVNREFTQGLIARLALCRGGYWLYPDMTMKRKDDYLTYYQIAKEYSKKVMDESGHSLNPKFADIFDNQSKWIVDSKTDVLFEVAFAPGFGDVGWNIGVAVDAGEHPYGSGSSYMPYNPAYVYSFDTLDTRLSKTAAFVKYNSKLEQATISATGIGIGKWNRMLMPTPSGSNSAKGTGINWPIMRLSDVILMYAESENELNGPTLEAQEALKKVRQRAFSAATWTNKVDQYVTQVSGSKGTFFNAIVDERAWELGGECIRHYDLIRWNLFGKKIAENRKKLMEIGENTFNGAGPYAILPGNLYYRLKADKTIEWYGGLFKQVVVPPKLKDSPSKGDNPDGYTNLTWLKALYNDKEKRAADYILRSWRGYKDDTGMAPAPYILPLHSSTVTSSLGTLKNEGYNF</sequence>
<gene>
    <name evidence="8" type="ORF">D7322_00820</name>
</gene>
<dbReference type="AlphaFoldDB" id="A0A420W4Z9"/>